<dbReference type="PROSITE" id="PS00659">
    <property type="entry name" value="GLYCOSYL_HYDROL_F5"/>
    <property type="match status" value="1"/>
</dbReference>
<dbReference type="Pfam" id="PF00150">
    <property type="entry name" value="Cellulase"/>
    <property type="match status" value="1"/>
</dbReference>
<gene>
    <name evidence="6" type="ORF">EDB95_5121</name>
</gene>
<comment type="caution">
    <text evidence="6">The sequence shown here is derived from an EMBL/GenBank/DDBJ whole genome shotgun (WGS) entry which is preliminary data.</text>
</comment>
<feature type="domain" description="Glycoside hydrolase family 5" evidence="5">
    <location>
        <begin position="72"/>
        <end position="289"/>
    </location>
</feature>
<dbReference type="AlphaFoldDB" id="A0A4R8DIX6"/>
<dbReference type="Gene3D" id="3.20.20.80">
    <property type="entry name" value="Glycosidases"/>
    <property type="match status" value="1"/>
</dbReference>
<accession>A0A4R8DIX6</accession>
<keyword evidence="4" id="KW-0732">Signal</keyword>
<feature type="signal peptide" evidence="4">
    <location>
        <begin position="1"/>
        <end position="20"/>
    </location>
</feature>
<dbReference type="InterPro" id="IPR001547">
    <property type="entry name" value="Glyco_hydro_5"/>
</dbReference>
<dbReference type="EMBL" id="SODV01000002">
    <property type="protein sequence ID" value="TDW97274.1"/>
    <property type="molecule type" value="Genomic_DNA"/>
</dbReference>
<protein>
    <submittedName>
        <fullName evidence="6">Cellulase (Glycosyl hydrolase family 5)</fullName>
    </submittedName>
</protein>
<reference evidence="6 7" key="1">
    <citation type="submission" date="2019-03" db="EMBL/GenBank/DDBJ databases">
        <title>Genomic Encyclopedia of Type Strains, Phase IV (KMG-IV): sequencing the most valuable type-strain genomes for metagenomic binning, comparative biology and taxonomic classification.</title>
        <authorList>
            <person name="Goeker M."/>
        </authorList>
    </citation>
    <scope>NUCLEOTIDE SEQUENCE [LARGE SCALE GENOMIC DNA]</scope>
    <source>
        <strain evidence="6 7">DSM 100059</strain>
    </source>
</reference>
<dbReference type="GO" id="GO:0004553">
    <property type="term" value="F:hydrolase activity, hydrolyzing O-glycosyl compounds"/>
    <property type="evidence" value="ECO:0007669"/>
    <property type="project" value="InterPro"/>
</dbReference>
<keyword evidence="2 3" id="KW-0326">Glycosidase</keyword>
<dbReference type="Proteomes" id="UP000294498">
    <property type="component" value="Unassembled WGS sequence"/>
</dbReference>
<dbReference type="InterPro" id="IPR017853">
    <property type="entry name" value="GH"/>
</dbReference>
<keyword evidence="1 3" id="KW-0378">Hydrolase</keyword>
<evidence type="ECO:0000256" key="4">
    <source>
        <dbReference type="SAM" id="SignalP"/>
    </source>
</evidence>
<name>A0A4R8DIX6_9BACT</name>
<feature type="chain" id="PRO_5020890711" evidence="4">
    <location>
        <begin position="21"/>
        <end position="325"/>
    </location>
</feature>
<keyword evidence="7" id="KW-1185">Reference proteome</keyword>
<dbReference type="PROSITE" id="PS51257">
    <property type="entry name" value="PROKAR_LIPOPROTEIN"/>
    <property type="match status" value="1"/>
</dbReference>
<sequence length="325" mass="35434">MKRTFLCLALLVGAACTKSAKGSTGGTPATTADFKGVNWADIHDNYSDTVVVPSGLLTSDSYDTVRAKAGVILSAFQQAGANTVRLPVNPYTVAGPWWNAYKGAIDEAVARGFRVILGYWEGTSAKDGLVDNLTQFWSMWQALTTQYGTNANVYFEVFNEPFGYSVSDLESLYVQWLSNYPSVPRGRVFLDGAGYATDVNDIGADSRFDSCMLSYHSYTWFNSNYKTVSDWEQAILSVAYPSRTVLTEFGIPMTTGENYLAATPPDVSVAYLQGLTNELKLRSIGSVYWPGLRTGDSFSLFTLNGSAMTVNNASGLTKVQYGWGL</sequence>
<evidence type="ECO:0000256" key="1">
    <source>
        <dbReference type="ARBA" id="ARBA00022801"/>
    </source>
</evidence>
<proteinExistence type="inferred from homology"/>
<evidence type="ECO:0000313" key="7">
    <source>
        <dbReference type="Proteomes" id="UP000294498"/>
    </source>
</evidence>
<organism evidence="6 7">
    <name type="scientific">Dinghuibacter silviterrae</name>
    <dbReference type="NCBI Taxonomy" id="1539049"/>
    <lineage>
        <taxon>Bacteria</taxon>
        <taxon>Pseudomonadati</taxon>
        <taxon>Bacteroidota</taxon>
        <taxon>Chitinophagia</taxon>
        <taxon>Chitinophagales</taxon>
        <taxon>Chitinophagaceae</taxon>
        <taxon>Dinghuibacter</taxon>
    </lineage>
</organism>
<evidence type="ECO:0000256" key="2">
    <source>
        <dbReference type="ARBA" id="ARBA00023295"/>
    </source>
</evidence>
<dbReference type="SUPFAM" id="SSF51445">
    <property type="entry name" value="(Trans)glycosidases"/>
    <property type="match status" value="1"/>
</dbReference>
<dbReference type="GO" id="GO:0000272">
    <property type="term" value="P:polysaccharide catabolic process"/>
    <property type="evidence" value="ECO:0007669"/>
    <property type="project" value="InterPro"/>
</dbReference>
<dbReference type="OrthoDB" id="273314at2"/>
<dbReference type="RefSeq" id="WP_133999217.1">
    <property type="nucleotide sequence ID" value="NZ_SODV01000002.1"/>
</dbReference>
<dbReference type="InterPro" id="IPR018087">
    <property type="entry name" value="Glyco_hydro_5_CS"/>
</dbReference>
<evidence type="ECO:0000256" key="3">
    <source>
        <dbReference type="RuleBase" id="RU361153"/>
    </source>
</evidence>
<comment type="similarity">
    <text evidence="3">Belongs to the glycosyl hydrolase 5 (cellulase A) family.</text>
</comment>
<evidence type="ECO:0000259" key="5">
    <source>
        <dbReference type="Pfam" id="PF00150"/>
    </source>
</evidence>
<evidence type="ECO:0000313" key="6">
    <source>
        <dbReference type="EMBL" id="TDW97274.1"/>
    </source>
</evidence>